<comment type="caution">
    <text evidence="1">The sequence shown here is derived from an EMBL/GenBank/DDBJ whole genome shotgun (WGS) entry which is preliminary data.</text>
</comment>
<evidence type="ECO:0000313" key="2">
    <source>
        <dbReference type="Proteomes" id="UP001229346"/>
    </source>
</evidence>
<sequence length="83" mass="9127">MARELEKEAVVAVTGVPAEMLEESEGYDGSVVFVSGLTGKRYSVAPVSEVAAWSPEEKQDRQMFGEHAGLCVYELKAWWGSLF</sequence>
<reference evidence="1 2" key="1">
    <citation type="submission" date="2023-07" db="EMBL/GenBank/DDBJ databases">
        <title>Sorghum-associated microbial communities from plants grown in Nebraska, USA.</title>
        <authorList>
            <person name="Schachtman D."/>
        </authorList>
    </citation>
    <scope>NUCLEOTIDE SEQUENCE [LARGE SCALE GENOMIC DNA]</scope>
    <source>
        <strain evidence="1 2">CC482</strain>
    </source>
</reference>
<dbReference type="Proteomes" id="UP001229346">
    <property type="component" value="Unassembled WGS sequence"/>
</dbReference>
<evidence type="ECO:0000313" key="1">
    <source>
        <dbReference type="EMBL" id="MDQ0113900.1"/>
    </source>
</evidence>
<keyword evidence="2" id="KW-1185">Reference proteome</keyword>
<name>A0ABT9U2P1_PAEHA</name>
<proteinExistence type="predicted"/>
<accession>A0ABT9U2P1</accession>
<protein>
    <submittedName>
        <fullName evidence="1">Uncharacterized protein</fullName>
    </submittedName>
</protein>
<dbReference type="EMBL" id="JAUSSU010000006">
    <property type="protein sequence ID" value="MDQ0113900.1"/>
    <property type="molecule type" value="Genomic_DNA"/>
</dbReference>
<organism evidence="1 2">
    <name type="scientific">Paenibacillus harenae</name>
    <dbReference type="NCBI Taxonomy" id="306543"/>
    <lineage>
        <taxon>Bacteria</taxon>
        <taxon>Bacillati</taxon>
        <taxon>Bacillota</taxon>
        <taxon>Bacilli</taxon>
        <taxon>Bacillales</taxon>
        <taxon>Paenibacillaceae</taxon>
        <taxon>Paenibacillus</taxon>
    </lineage>
</organism>
<gene>
    <name evidence="1" type="ORF">J2T15_003343</name>
</gene>
<dbReference type="RefSeq" id="WP_307205160.1">
    <property type="nucleotide sequence ID" value="NZ_JAUSSU010000006.1"/>
</dbReference>